<keyword evidence="2" id="KW-1185">Reference proteome</keyword>
<protein>
    <submittedName>
        <fullName evidence="1">Uncharacterized protein</fullName>
    </submittedName>
</protein>
<gene>
    <name evidence="1" type="ORF">RHOBADRAFT_55359</name>
</gene>
<sequence>MSLSTTPVPWEEPKQDPVFQQLKEVCAWLVARVPATYKGTIGELSTALRFHWREFVSFERLAVYERVLAAWVQLVEHGELDDDEWQALYYSKLSLEVGKTQRDQRAASHAFFCALTREKRLAELRGGVHQVAVAFYPGDPYAQQSWEHSFFANGRVTDTKIRRLAGAFHQEVIDELTKAPAKLPARRLACEASGFPPTADGLFLYAHDALSEPSSRFARFRYFVNALVVVYRAAPRHLHLAHDGRAVANLEHVRDPLARDQQAQAFAALPLELEVSAVDHARDLVFDACQRVQSGRYLLDSKRVVGLLEAAFLAHEAAVAAPADLVSTQAYPFANDAHRHEIVTAFAGDVRSQAPRSLGRERSSRFFPVARVARW</sequence>
<proteinExistence type="predicted"/>
<dbReference type="Proteomes" id="UP000053890">
    <property type="component" value="Unassembled WGS sequence"/>
</dbReference>
<organism evidence="1 2">
    <name type="scientific">Rhodotorula graminis (strain WP1)</name>
    <dbReference type="NCBI Taxonomy" id="578459"/>
    <lineage>
        <taxon>Eukaryota</taxon>
        <taxon>Fungi</taxon>
        <taxon>Dikarya</taxon>
        <taxon>Basidiomycota</taxon>
        <taxon>Pucciniomycotina</taxon>
        <taxon>Microbotryomycetes</taxon>
        <taxon>Sporidiobolales</taxon>
        <taxon>Sporidiobolaceae</taxon>
        <taxon>Rhodotorula</taxon>
    </lineage>
</organism>
<dbReference type="OrthoDB" id="10610591at2759"/>
<evidence type="ECO:0000313" key="2">
    <source>
        <dbReference type="Proteomes" id="UP000053890"/>
    </source>
</evidence>
<dbReference type="GeneID" id="28978260"/>
<dbReference type="AlphaFoldDB" id="A0A0P9GJF7"/>
<evidence type="ECO:0000313" key="1">
    <source>
        <dbReference type="EMBL" id="KPV73138.1"/>
    </source>
</evidence>
<accession>A0A0P9GJF7</accession>
<dbReference type="RefSeq" id="XP_018269187.1">
    <property type="nucleotide sequence ID" value="XM_018417812.1"/>
</dbReference>
<dbReference type="EMBL" id="KQ474084">
    <property type="protein sequence ID" value="KPV73138.1"/>
    <property type="molecule type" value="Genomic_DNA"/>
</dbReference>
<name>A0A0P9GJF7_RHOGW</name>
<reference evidence="1 2" key="1">
    <citation type="journal article" date="2015" name="Front. Microbiol.">
        <title>Genome sequence of the plant growth promoting endophytic yeast Rhodotorula graminis WP1.</title>
        <authorList>
            <person name="Firrincieli A."/>
            <person name="Otillar R."/>
            <person name="Salamov A."/>
            <person name="Schmutz J."/>
            <person name="Khan Z."/>
            <person name="Redman R.S."/>
            <person name="Fleck N.D."/>
            <person name="Lindquist E."/>
            <person name="Grigoriev I.V."/>
            <person name="Doty S.L."/>
        </authorList>
    </citation>
    <scope>NUCLEOTIDE SEQUENCE [LARGE SCALE GENOMIC DNA]</scope>
    <source>
        <strain evidence="1 2">WP1</strain>
    </source>
</reference>